<proteinExistence type="inferred from homology"/>
<feature type="domain" description="NADP-dependent oxidoreductase" evidence="4">
    <location>
        <begin position="17"/>
        <end position="260"/>
    </location>
</feature>
<dbReference type="GO" id="GO:0016491">
    <property type="term" value="F:oxidoreductase activity"/>
    <property type="evidence" value="ECO:0007669"/>
    <property type="project" value="UniProtKB-KW"/>
</dbReference>
<evidence type="ECO:0000313" key="5">
    <source>
        <dbReference type="EMBL" id="MBM7798412.1"/>
    </source>
</evidence>
<dbReference type="EC" id="1.1.1.346" evidence="5"/>
<dbReference type="SUPFAM" id="SSF51430">
    <property type="entry name" value="NAD(P)-linked oxidoreductase"/>
    <property type="match status" value="1"/>
</dbReference>
<evidence type="ECO:0000256" key="2">
    <source>
        <dbReference type="ARBA" id="ARBA00022857"/>
    </source>
</evidence>
<dbReference type="InterPro" id="IPR020471">
    <property type="entry name" value="AKR"/>
</dbReference>
<dbReference type="PIRSF" id="PIRSF000097">
    <property type="entry name" value="AKR"/>
    <property type="match status" value="1"/>
</dbReference>
<dbReference type="InterPro" id="IPR023210">
    <property type="entry name" value="NADP_OxRdtase_dom"/>
</dbReference>
<keyword evidence="2" id="KW-0521">NADP</keyword>
<comment type="similarity">
    <text evidence="1">Belongs to the aldo/keto reductase family.</text>
</comment>
<dbReference type="Pfam" id="PF00248">
    <property type="entry name" value="Aldo_ket_red"/>
    <property type="match status" value="1"/>
</dbReference>
<gene>
    <name evidence="5" type="ORF">JOE57_001333</name>
</gene>
<dbReference type="RefSeq" id="WP_204916955.1">
    <property type="nucleotide sequence ID" value="NZ_BAAAQP010000008.1"/>
</dbReference>
<name>A0ABS2RIR3_9ACTN</name>
<dbReference type="PROSITE" id="PS00063">
    <property type="entry name" value="ALDOKETO_REDUCTASE_3"/>
    <property type="match status" value="1"/>
</dbReference>
<keyword evidence="6" id="KW-1185">Reference proteome</keyword>
<dbReference type="PANTHER" id="PTHR43827">
    <property type="entry name" value="2,5-DIKETO-D-GLUCONIC ACID REDUCTASE"/>
    <property type="match status" value="1"/>
</dbReference>
<dbReference type="InterPro" id="IPR018170">
    <property type="entry name" value="Aldo/ket_reductase_CS"/>
</dbReference>
<evidence type="ECO:0000259" key="4">
    <source>
        <dbReference type="Pfam" id="PF00248"/>
    </source>
</evidence>
<keyword evidence="3 5" id="KW-0560">Oxidoreductase</keyword>
<dbReference type="EMBL" id="JAFBCF010000001">
    <property type="protein sequence ID" value="MBM7798412.1"/>
    <property type="molecule type" value="Genomic_DNA"/>
</dbReference>
<evidence type="ECO:0000313" key="6">
    <source>
        <dbReference type="Proteomes" id="UP000704762"/>
    </source>
</evidence>
<dbReference type="PROSITE" id="PS00798">
    <property type="entry name" value="ALDOKETO_REDUCTASE_1"/>
    <property type="match status" value="1"/>
</dbReference>
<dbReference type="PANTHER" id="PTHR43827:SF3">
    <property type="entry name" value="NADP-DEPENDENT OXIDOREDUCTASE DOMAIN-CONTAINING PROTEIN"/>
    <property type="match status" value="1"/>
</dbReference>
<dbReference type="InterPro" id="IPR036812">
    <property type="entry name" value="NAD(P)_OxRdtase_dom_sf"/>
</dbReference>
<organism evidence="5 6">
    <name type="scientific">Microlunatus panaciterrae</name>
    <dbReference type="NCBI Taxonomy" id="400768"/>
    <lineage>
        <taxon>Bacteria</taxon>
        <taxon>Bacillati</taxon>
        <taxon>Actinomycetota</taxon>
        <taxon>Actinomycetes</taxon>
        <taxon>Propionibacteriales</taxon>
        <taxon>Propionibacteriaceae</taxon>
        <taxon>Microlunatus</taxon>
    </lineage>
</organism>
<evidence type="ECO:0000256" key="1">
    <source>
        <dbReference type="ARBA" id="ARBA00007905"/>
    </source>
</evidence>
<reference evidence="5 6" key="1">
    <citation type="submission" date="2021-01" db="EMBL/GenBank/DDBJ databases">
        <title>Sequencing the genomes of 1000 actinobacteria strains.</title>
        <authorList>
            <person name="Klenk H.-P."/>
        </authorList>
    </citation>
    <scope>NUCLEOTIDE SEQUENCE [LARGE SCALE GENOMIC DNA]</scope>
    <source>
        <strain evidence="5 6">DSM 18662</strain>
    </source>
</reference>
<dbReference type="Proteomes" id="UP000704762">
    <property type="component" value="Unassembled WGS sequence"/>
</dbReference>
<protein>
    <submittedName>
        <fullName evidence="5">2,5-diketo-D-gluconate reductase A</fullName>
        <ecNumber evidence="5">1.1.1.346</ecNumber>
    </submittedName>
</protein>
<accession>A0ABS2RIR3</accession>
<evidence type="ECO:0000256" key="3">
    <source>
        <dbReference type="ARBA" id="ARBA00023002"/>
    </source>
</evidence>
<comment type="caution">
    <text evidence="5">The sequence shown here is derived from an EMBL/GenBank/DDBJ whole genome shotgun (WGS) entry which is preliminary data.</text>
</comment>
<sequence>MTVPTLKLLHGADIPVIGLGTWPLDDTETATAVRTAIQLGYRLFDTAENYGNERGVGQGIRDSGVARDEVFITTKFNKRWHSVDGARQAWQASIERLGVDYIDLLLIHWPNPDQNRYVDAFRGLLALLRDGSVRAVGTSNFKPAHLQRVLDETGDAPDVNQIQLSPYTTRDESRAFAAQHGIVTESWSPIKAGDLLAEPVITSLAEHYGKTPAQVVLRWHLQLGLVTVPKSANPERMAQNIDIFDFSLDEQAMGDISALDKGEAAARDSDAFGH</sequence>
<dbReference type="PRINTS" id="PR00069">
    <property type="entry name" value="ALDKETRDTASE"/>
</dbReference>
<dbReference type="Gene3D" id="3.20.20.100">
    <property type="entry name" value="NADP-dependent oxidoreductase domain"/>
    <property type="match status" value="1"/>
</dbReference>